<reference evidence="2 3" key="1">
    <citation type="submission" date="2015-07" db="EMBL/GenBank/DDBJ databases">
        <title>Comparative genomics of the Sigatoka disease complex on banana suggests a link between parallel evolutionary changes in Pseudocercospora fijiensis and Pseudocercospora eumusae and increased virulence on the banana host.</title>
        <authorList>
            <person name="Chang T.-C."/>
            <person name="Salvucci A."/>
            <person name="Crous P.W."/>
            <person name="Stergiopoulos I."/>
        </authorList>
    </citation>
    <scope>NUCLEOTIDE SEQUENCE [LARGE SCALE GENOMIC DNA]</scope>
    <source>
        <strain evidence="2 3">CBS 116634</strain>
    </source>
</reference>
<dbReference type="EMBL" id="LFZO01000348">
    <property type="protein sequence ID" value="KXT09378.1"/>
    <property type="molecule type" value="Genomic_DNA"/>
</dbReference>
<proteinExistence type="predicted"/>
<evidence type="ECO:0000313" key="2">
    <source>
        <dbReference type="EMBL" id="KXT09378.1"/>
    </source>
</evidence>
<organism evidence="2 3">
    <name type="scientific">Pseudocercospora musae</name>
    <dbReference type="NCBI Taxonomy" id="113226"/>
    <lineage>
        <taxon>Eukaryota</taxon>
        <taxon>Fungi</taxon>
        <taxon>Dikarya</taxon>
        <taxon>Ascomycota</taxon>
        <taxon>Pezizomycotina</taxon>
        <taxon>Dothideomycetes</taxon>
        <taxon>Dothideomycetidae</taxon>
        <taxon>Mycosphaerellales</taxon>
        <taxon>Mycosphaerellaceae</taxon>
        <taxon>Pseudocercospora</taxon>
    </lineage>
</organism>
<name>A0A139I3U3_9PEZI</name>
<evidence type="ECO:0008006" key="4">
    <source>
        <dbReference type="Google" id="ProtNLM"/>
    </source>
</evidence>
<dbReference type="STRING" id="113226.A0A139I3U3"/>
<feature type="signal peptide" evidence="1">
    <location>
        <begin position="1"/>
        <end position="18"/>
    </location>
</feature>
<evidence type="ECO:0000256" key="1">
    <source>
        <dbReference type="SAM" id="SignalP"/>
    </source>
</evidence>
<protein>
    <recommendedName>
        <fullName evidence="4">LysM domain-containing protein</fullName>
    </recommendedName>
</protein>
<comment type="caution">
    <text evidence="2">The sequence shown here is derived from an EMBL/GenBank/DDBJ whole genome shotgun (WGS) entry which is preliminary data.</text>
</comment>
<evidence type="ECO:0000313" key="3">
    <source>
        <dbReference type="Proteomes" id="UP000073492"/>
    </source>
</evidence>
<keyword evidence="3" id="KW-1185">Reference proteome</keyword>
<feature type="chain" id="PRO_5007297124" description="LysM domain-containing protein" evidence="1">
    <location>
        <begin position="19"/>
        <end position="131"/>
    </location>
</feature>
<dbReference type="Proteomes" id="UP000073492">
    <property type="component" value="Unassembled WGS sequence"/>
</dbReference>
<sequence length="131" mass="14247">MRGAHNAFLLTLLPPADLHTPSGATSDCIFGGPRLYHTVDGDTYEKTALRLNITTQTLTSNASPGQYISAVRDPGQCVKIPQCQPSECIIQPHTFDEAGVYKGLAEKSGTTARLMHEHITDQNAEDRWPLG</sequence>
<dbReference type="AlphaFoldDB" id="A0A139I3U3"/>
<gene>
    <name evidence="2" type="ORF">AC579_6421</name>
</gene>
<keyword evidence="1" id="KW-0732">Signal</keyword>
<accession>A0A139I3U3</accession>
<dbReference type="OrthoDB" id="540662at2759"/>